<dbReference type="Proteomes" id="UP000243924">
    <property type="component" value="Chromosome I"/>
</dbReference>
<dbReference type="SUPFAM" id="SSF75169">
    <property type="entry name" value="DsrEFH-like"/>
    <property type="match status" value="1"/>
</dbReference>
<organism evidence="2 3">
    <name type="scientific">Halopseudomonas salegens</name>
    <dbReference type="NCBI Taxonomy" id="1434072"/>
    <lineage>
        <taxon>Bacteria</taxon>
        <taxon>Pseudomonadati</taxon>
        <taxon>Pseudomonadota</taxon>
        <taxon>Gammaproteobacteria</taxon>
        <taxon>Pseudomonadales</taxon>
        <taxon>Pseudomonadaceae</taxon>
        <taxon>Halopseudomonas</taxon>
    </lineage>
</organism>
<dbReference type="InterPro" id="IPR027396">
    <property type="entry name" value="DsrEFH-like"/>
</dbReference>
<evidence type="ECO:0000256" key="1">
    <source>
        <dbReference type="SAM" id="SignalP"/>
    </source>
</evidence>
<protein>
    <submittedName>
        <fullName evidence="2">DsrE/DsrF-like family protein</fullName>
    </submittedName>
</protein>
<dbReference type="STRING" id="1434072.SAMN05216210_3046"/>
<evidence type="ECO:0000313" key="2">
    <source>
        <dbReference type="EMBL" id="SDU31287.1"/>
    </source>
</evidence>
<gene>
    <name evidence="2" type="ORF">SAMN05216210_3046</name>
</gene>
<dbReference type="AlphaFoldDB" id="A0A1H2HHC9"/>
<evidence type="ECO:0000313" key="3">
    <source>
        <dbReference type="Proteomes" id="UP000243924"/>
    </source>
</evidence>
<name>A0A1H2HHC9_9GAMM</name>
<accession>A0A1H2HHC9</accession>
<proteinExistence type="predicted"/>
<dbReference type="EMBL" id="LT629787">
    <property type="protein sequence ID" value="SDU31287.1"/>
    <property type="molecule type" value="Genomic_DNA"/>
</dbReference>
<dbReference type="OrthoDB" id="7361822at2"/>
<reference evidence="3" key="1">
    <citation type="submission" date="2016-10" db="EMBL/GenBank/DDBJ databases">
        <authorList>
            <person name="Varghese N."/>
            <person name="Submissions S."/>
        </authorList>
    </citation>
    <scope>NUCLEOTIDE SEQUENCE [LARGE SCALE GENOMIC DNA]</scope>
    <source>
        <strain evidence="3">CECT 8338</strain>
    </source>
</reference>
<feature type="chain" id="PRO_5009275724" evidence="1">
    <location>
        <begin position="27"/>
        <end position="149"/>
    </location>
</feature>
<dbReference type="RefSeq" id="WP_092388555.1">
    <property type="nucleotide sequence ID" value="NZ_LT629787.1"/>
</dbReference>
<keyword evidence="3" id="KW-1185">Reference proteome</keyword>
<feature type="signal peptide" evidence="1">
    <location>
        <begin position="1"/>
        <end position="26"/>
    </location>
</feature>
<sequence length="149" mass="15876">MRQLLRPIVLSVMAAAALAGVSAANADEHQSPRQHLLIVTSASVQTQGMAMVLGNAIAGQGHQVDVLLCDRAGDLALQNAPDDRLKPNDVSPAQLLDRLLQQGANVSVCALYLPNSEYTQADLRAGIEVATPPDMAARMTEENTRVYSF</sequence>
<keyword evidence="1" id="KW-0732">Signal</keyword>
<dbReference type="Gene3D" id="3.40.1260.10">
    <property type="entry name" value="DsrEFH-like"/>
    <property type="match status" value="1"/>
</dbReference>